<organism evidence="7 8">
    <name type="scientific">Pseudonocardia xinjiangensis</name>
    <dbReference type="NCBI Taxonomy" id="75289"/>
    <lineage>
        <taxon>Bacteria</taxon>
        <taxon>Bacillati</taxon>
        <taxon>Actinomycetota</taxon>
        <taxon>Actinomycetes</taxon>
        <taxon>Pseudonocardiales</taxon>
        <taxon>Pseudonocardiaceae</taxon>
        <taxon>Pseudonocardia</taxon>
    </lineage>
</organism>
<evidence type="ECO:0000259" key="6">
    <source>
        <dbReference type="Pfam" id="PF01494"/>
    </source>
</evidence>
<evidence type="ECO:0000256" key="1">
    <source>
        <dbReference type="ARBA" id="ARBA00001974"/>
    </source>
</evidence>
<dbReference type="PANTHER" id="PTHR43004">
    <property type="entry name" value="TRK SYSTEM POTASSIUM UPTAKE PROTEIN"/>
    <property type="match status" value="1"/>
</dbReference>
<dbReference type="InterPro" id="IPR050641">
    <property type="entry name" value="RIFMO-like"/>
</dbReference>
<feature type="domain" description="FAD-binding" evidence="6">
    <location>
        <begin position="4"/>
        <end position="346"/>
    </location>
</feature>
<evidence type="ECO:0000256" key="4">
    <source>
        <dbReference type="ARBA" id="ARBA00022827"/>
    </source>
</evidence>
<reference evidence="7 8" key="1">
    <citation type="submission" date="2020-04" db="EMBL/GenBank/DDBJ databases">
        <authorList>
            <person name="Klaysubun C."/>
            <person name="Duangmal K."/>
            <person name="Lipun K."/>
        </authorList>
    </citation>
    <scope>NUCLEOTIDE SEQUENCE [LARGE SCALE GENOMIC DNA]</scope>
    <source>
        <strain evidence="7 8">JCM 11839</strain>
    </source>
</reference>
<protein>
    <submittedName>
        <fullName evidence="7">3-(3-hydroxyphenyl)propionate hydroxylase</fullName>
    </submittedName>
</protein>
<dbReference type="PRINTS" id="PR00420">
    <property type="entry name" value="RNGMNOXGNASE"/>
</dbReference>
<dbReference type="InterPro" id="IPR036188">
    <property type="entry name" value="FAD/NAD-bd_sf"/>
</dbReference>
<evidence type="ECO:0000256" key="2">
    <source>
        <dbReference type="ARBA" id="ARBA00007801"/>
    </source>
</evidence>
<name>A0ABX1R802_9PSEU</name>
<keyword evidence="3" id="KW-0285">Flavoprotein</keyword>
<evidence type="ECO:0000313" key="8">
    <source>
        <dbReference type="Proteomes" id="UP001296706"/>
    </source>
</evidence>
<dbReference type="Proteomes" id="UP001296706">
    <property type="component" value="Unassembled WGS sequence"/>
</dbReference>
<dbReference type="InterPro" id="IPR002938">
    <property type="entry name" value="FAD-bd"/>
</dbReference>
<dbReference type="NCBIfam" id="NF004832">
    <property type="entry name" value="PRK06184.1"/>
    <property type="match status" value="1"/>
</dbReference>
<dbReference type="SUPFAM" id="SSF52833">
    <property type="entry name" value="Thioredoxin-like"/>
    <property type="match status" value="1"/>
</dbReference>
<evidence type="ECO:0000256" key="3">
    <source>
        <dbReference type="ARBA" id="ARBA00022630"/>
    </source>
</evidence>
<dbReference type="Gene3D" id="3.40.30.120">
    <property type="match status" value="1"/>
</dbReference>
<dbReference type="PANTHER" id="PTHR43004:SF19">
    <property type="entry name" value="BINDING MONOOXYGENASE, PUTATIVE (JCVI)-RELATED"/>
    <property type="match status" value="1"/>
</dbReference>
<evidence type="ECO:0000256" key="5">
    <source>
        <dbReference type="SAM" id="MobiDB-lite"/>
    </source>
</evidence>
<keyword evidence="4" id="KW-0274">FAD</keyword>
<evidence type="ECO:0000313" key="7">
    <source>
        <dbReference type="EMBL" id="NMH75921.1"/>
    </source>
</evidence>
<gene>
    <name evidence="7" type="ORF">HF577_02205</name>
</gene>
<keyword evidence="8" id="KW-1185">Reference proteome</keyword>
<accession>A0ABX1R802</accession>
<proteinExistence type="inferred from homology"/>
<feature type="region of interest" description="Disordered" evidence="5">
    <location>
        <begin position="380"/>
        <end position="400"/>
    </location>
</feature>
<sequence length="502" mass="53684">MAHQVLITGAGPTGLTLGIELARRGVEVRVVERGERPAAGSRGDGLQPRTLEVFDDLGVLDAVRAAGAPPAPLRVHVGGQFVGERRMSEWREPTPDVPLPNPWMLGQDRTESILRTRLAELGVPVELGTELVAFEQDDTGVSVTLRRDGRSERVRAAYLVGADGGRSTVRRALGIPFDGTTDESMRMLLGDMRIEGLDHRYGYWFGAADDPRTGVALSPLPGGDLFQTVCPAGTDTEPSPATVQAAFDRFGVPPGFRLRELAWVTVWRPNSRLAKRYRAGRVFLAGDAAHAHPPTGGQGLNTGVQDAYNLGWKLAEALGPDTDAERAGDLLDSYEAERLPVAARVLGISNELLRKYTDGASDAFTRGAETHQLDITYRDSPLVHDGRAEPGALRAGDRAPDAPVVDADGRAVRLFDLFRGPHATVLAFGGSDAEETQEIRAHAVLRAGERATGTAVVDAQGHAFGAYDVVDGTTVLVRPDGYIGSITHTRGRVSLPTGASPR</sequence>
<dbReference type="Pfam" id="PF21274">
    <property type="entry name" value="Rng_hyd_C"/>
    <property type="match status" value="1"/>
</dbReference>
<dbReference type="EMBL" id="JAAXKY010000003">
    <property type="protein sequence ID" value="NMH75921.1"/>
    <property type="molecule type" value="Genomic_DNA"/>
</dbReference>
<comment type="caution">
    <text evidence="7">The sequence shown here is derived from an EMBL/GenBank/DDBJ whole genome shotgun (WGS) entry which is preliminary data.</text>
</comment>
<dbReference type="Pfam" id="PF01494">
    <property type="entry name" value="FAD_binding_3"/>
    <property type="match status" value="1"/>
</dbReference>
<dbReference type="Gene3D" id="3.50.50.60">
    <property type="entry name" value="FAD/NAD(P)-binding domain"/>
    <property type="match status" value="1"/>
</dbReference>
<dbReference type="SUPFAM" id="SSF51905">
    <property type="entry name" value="FAD/NAD(P)-binding domain"/>
    <property type="match status" value="1"/>
</dbReference>
<dbReference type="RefSeq" id="WP_169393994.1">
    <property type="nucleotide sequence ID" value="NZ_BAAAJH010000005.1"/>
</dbReference>
<comment type="cofactor">
    <cofactor evidence="1">
        <name>FAD</name>
        <dbReference type="ChEBI" id="CHEBI:57692"/>
    </cofactor>
</comment>
<comment type="similarity">
    <text evidence="2">Belongs to the PheA/TfdB FAD monooxygenase family.</text>
</comment>
<dbReference type="InterPro" id="IPR036249">
    <property type="entry name" value="Thioredoxin-like_sf"/>
</dbReference>
<dbReference type="Gene3D" id="3.30.70.2450">
    <property type="match status" value="1"/>
</dbReference>